<dbReference type="SUPFAM" id="SSF56672">
    <property type="entry name" value="DNA/RNA polymerases"/>
    <property type="match status" value="1"/>
</dbReference>
<accession>A0ABQ5CNG1</accession>
<feature type="domain" description="Reverse transcriptase/retrotransposon-derived protein RNase H-like" evidence="1">
    <location>
        <begin position="198"/>
        <end position="288"/>
    </location>
</feature>
<dbReference type="InterPro" id="IPR041577">
    <property type="entry name" value="RT_RNaseH_2"/>
</dbReference>
<dbReference type="PANTHER" id="PTHR34072">
    <property type="entry name" value="ENZYMATIC POLYPROTEIN-RELATED"/>
    <property type="match status" value="1"/>
</dbReference>
<evidence type="ECO:0000313" key="3">
    <source>
        <dbReference type="Proteomes" id="UP001151760"/>
    </source>
</evidence>
<dbReference type="Gene3D" id="3.30.70.270">
    <property type="match status" value="1"/>
</dbReference>
<dbReference type="InterPro" id="IPR043128">
    <property type="entry name" value="Rev_trsase/Diguanyl_cyclase"/>
</dbReference>
<keyword evidence="3" id="KW-1185">Reference proteome</keyword>
<comment type="caution">
    <text evidence="2">The sequence shown here is derived from an EMBL/GenBank/DDBJ whole genome shotgun (WGS) entry which is preliminary data.</text>
</comment>
<proteinExistence type="predicted"/>
<reference evidence="2" key="1">
    <citation type="journal article" date="2022" name="Int. J. Mol. Sci.">
        <title>Draft Genome of Tanacetum Coccineum: Genomic Comparison of Closely Related Tanacetum-Family Plants.</title>
        <authorList>
            <person name="Yamashiro T."/>
            <person name="Shiraishi A."/>
            <person name="Nakayama K."/>
            <person name="Satake H."/>
        </authorList>
    </citation>
    <scope>NUCLEOTIDE SEQUENCE</scope>
</reference>
<dbReference type="InterPro" id="IPR043502">
    <property type="entry name" value="DNA/RNA_pol_sf"/>
</dbReference>
<evidence type="ECO:0000313" key="2">
    <source>
        <dbReference type="EMBL" id="GJT26454.1"/>
    </source>
</evidence>
<dbReference type="Proteomes" id="UP001151760">
    <property type="component" value="Unassembled WGS sequence"/>
</dbReference>
<dbReference type="Gene3D" id="4.10.60.10">
    <property type="entry name" value="Zinc finger, CCHC-type"/>
    <property type="match status" value="1"/>
</dbReference>
<reference evidence="2" key="2">
    <citation type="submission" date="2022-01" db="EMBL/GenBank/DDBJ databases">
        <authorList>
            <person name="Yamashiro T."/>
            <person name="Shiraishi A."/>
            <person name="Satake H."/>
            <person name="Nakayama K."/>
        </authorList>
    </citation>
    <scope>NUCLEOTIDE SEQUENCE</scope>
</reference>
<dbReference type="PANTHER" id="PTHR34072:SF52">
    <property type="entry name" value="RIBONUCLEASE H"/>
    <property type="match status" value="1"/>
</dbReference>
<gene>
    <name evidence="2" type="ORF">Tco_0906729</name>
</gene>
<dbReference type="EMBL" id="BQNB010014294">
    <property type="protein sequence ID" value="GJT26454.1"/>
    <property type="molecule type" value="Genomic_DNA"/>
</dbReference>
<sequence>MQKLETELWNHAMVEAGHAAYTDRFHELARLVPYLVTPEKKRVKRYIYGLAPQIRGMVAATEPKTIQKVVQIAFTLTDEAIRNGSIKKNPEKRGNGGEPRHLAKDCRVMPRNVNPVNARNLTTTRGACYECEATDHFKAACPRNNGNQARGRAFMLGAEEARQDPNIITGYYRRFIENFSKIAKSLTVLTQKSKTYDWGEEQENVFQTLKDKLCNALVLALPDGPKDFVLYCDASGLGLGCVLMQRGKVIAYASRQLKIHKRNYTTHDLELGAVVFALKIWTQLFSDYDCEIRYHLDKENVVANALSRKERVKPKRVRDMNMTLQSSIKCLSGTLIRLGRVWTSLHLLDNLCAYDCYVNIMWLPYCKCSSAGRLLGAYNLGVAIPKALVHAGDMTSGDARSWYMISGDAKSWVVIVLHIFTVILHNCPLFEILAHRLGFLQTYELTNIIVDVFKYHFQVKRMIFKVEMCDSRL</sequence>
<keyword evidence="2" id="KW-0548">Nucleotidyltransferase</keyword>
<evidence type="ECO:0000259" key="1">
    <source>
        <dbReference type="Pfam" id="PF17919"/>
    </source>
</evidence>
<protein>
    <submittedName>
        <fullName evidence="2">Reverse transcriptase domain-containing protein</fullName>
    </submittedName>
</protein>
<keyword evidence="2" id="KW-0808">Transferase</keyword>
<dbReference type="GO" id="GO:0003964">
    <property type="term" value="F:RNA-directed DNA polymerase activity"/>
    <property type="evidence" value="ECO:0007669"/>
    <property type="project" value="UniProtKB-KW"/>
</dbReference>
<organism evidence="2 3">
    <name type="scientific">Tanacetum coccineum</name>
    <dbReference type="NCBI Taxonomy" id="301880"/>
    <lineage>
        <taxon>Eukaryota</taxon>
        <taxon>Viridiplantae</taxon>
        <taxon>Streptophyta</taxon>
        <taxon>Embryophyta</taxon>
        <taxon>Tracheophyta</taxon>
        <taxon>Spermatophyta</taxon>
        <taxon>Magnoliopsida</taxon>
        <taxon>eudicotyledons</taxon>
        <taxon>Gunneridae</taxon>
        <taxon>Pentapetalae</taxon>
        <taxon>asterids</taxon>
        <taxon>campanulids</taxon>
        <taxon>Asterales</taxon>
        <taxon>Asteraceae</taxon>
        <taxon>Asteroideae</taxon>
        <taxon>Anthemideae</taxon>
        <taxon>Anthemidinae</taxon>
        <taxon>Tanacetum</taxon>
    </lineage>
</organism>
<keyword evidence="2" id="KW-0695">RNA-directed DNA polymerase</keyword>
<dbReference type="Pfam" id="PF17919">
    <property type="entry name" value="RT_RNaseH_2"/>
    <property type="match status" value="1"/>
</dbReference>
<name>A0ABQ5CNG1_9ASTR</name>